<accession>A0A4C1YX15</accession>
<feature type="compositionally biased region" description="Basic and acidic residues" evidence="1">
    <location>
        <begin position="54"/>
        <end position="77"/>
    </location>
</feature>
<gene>
    <name evidence="2" type="ORF">EVAR_57888_1</name>
</gene>
<evidence type="ECO:0000313" key="3">
    <source>
        <dbReference type="Proteomes" id="UP000299102"/>
    </source>
</evidence>
<keyword evidence="3" id="KW-1185">Reference proteome</keyword>
<evidence type="ECO:0000256" key="1">
    <source>
        <dbReference type="SAM" id="MobiDB-lite"/>
    </source>
</evidence>
<sequence length="176" mass="20001">MKQRLLQLNLFLSVGGRVPFTFVCLSLGGLTMPVEGPCLTRSHCERITLSADPESERRARSGSEVEQRRDQNLKHNQNDNAQTWLTHAPGHGALRRRWISQSRRHGNIYYPGCRFFGSAGPRPTLATLVRRARAPSAVRYRTSKNLYPMILLRIVRISGVAVENVHFRPDGTEFYT</sequence>
<name>A0A4C1YX15_EUMVA</name>
<dbReference type="Proteomes" id="UP000299102">
    <property type="component" value="Unassembled WGS sequence"/>
</dbReference>
<dbReference type="AlphaFoldDB" id="A0A4C1YX15"/>
<organism evidence="2 3">
    <name type="scientific">Eumeta variegata</name>
    <name type="common">Bagworm moth</name>
    <name type="synonym">Eumeta japonica</name>
    <dbReference type="NCBI Taxonomy" id="151549"/>
    <lineage>
        <taxon>Eukaryota</taxon>
        <taxon>Metazoa</taxon>
        <taxon>Ecdysozoa</taxon>
        <taxon>Arthropoda</taxon>
        <taxon>Hexapoda</taxon>
        <taxon>Insecta</taxon>
        <taxon>Pterygota</taxon>
        <taxon>Neoptera</taxon>
        <taxon>Endopterygota</taxon>
        <taxon>Lepidoptera</taxon>
        <taxon>Glossata</taxon>
        <taxon>Ditrysia</taxon>
        <taxon>Tineoidea</taxon>
        <taxon>Psychidae</taxon>
        <taxon>Oiketicinae</taxon>
        <taxon>Eumeta</taxon>
    </lineage>
</organism>
<evidence type="ECO:0000313" key="2">
    <source>
        <dbReference type="EMBL" id="GBP78937.1"/>
    </source>
</evidence>
<proteinExistence type="predicted"/>
<feature type="region of interest" description="Disordered" evidence="1">
    <location>
        <begin position="50"/>
        <end position="86"/>
    </location>
</feature>
<protein>
    <submittedName>
        <fullName evidence="2">Uncharacterized protein</fullName>
    </submittedName>
</protein>
<dbReference type="EMBL" id="BGZK01001393">
    <property type="protein sequence ID" value="GBP78937.1"/>
    <property type="molecule type" value="Genomic_DNA"/>
</dbReference>
<reference evidence="2 3" key="1">
    <citation type="journal article" date="2019" name="Commun. Biol.">
        <title>The bagworm genome reveals a unique fibroin gene that provides high tensile strength.</title>
        <authorList>
            <person name="Kono N."/>
            <person name="Nakamura H."/>
            <person name="Ohtoshi R."/>
            <person name="Tomita M."/>
            <person name="Numata K."/>
            <person name="Arakawa K."/>
        </authorList>
    </citation>
    <scope>NUCLEOTIDE SEQUENCE [LARGE SCALE GENOMIC DNA]</scope>
</reference>
<comment type="caution">
    <text evidence="2">The sequence shown here is derived from an EMBL/GenBank/DDBJ whole genome shotgun (WGS) entry which is preliminary data.</text>
</comment>